<accession>A0A2N9EQF6</accession>
<proteinExistence type="predicted"/>
<organism evidence="1">
    <name type="scientific">Fagus sylvatica</name>
    <name type="common">Beechnut</name>
    <dbReference type="NCBI Taxonomy" id="28930"/>
    <lineage>
        <taxon>Eukaryota</taxon>
        <taxon>Viridiplantae</taxon>
        <taxon>Streptophyta</taxon>
        <taxon>Embryophyta</taxon>
        <taxon>Tracheophyta</taxon>
        <taxon>Spermatophyta</taxon>
        <taxon>Magnoliopsida</taxon>
        <taxon>eudicotyledons</taxon>
        <taxon>Gunneridae</taxon>
        <taxon>Pentapetalae</taxon>
        <taxon>rosids</taxon>
        <taxon>fabids</taxon>
        <taxon>Fagales</taxon>
        <taxon>Fagaceae</taxon>
        <taxon>Fagus</taxon>
    </lineage>
</organism>
<evidence type="ECO:0000313" key="1">
    <source>
        <dbReference type="EMBL" id="SPC76794.1"/>
    </source>
</evidence>
<gene>
    <name evidence="1" type="ORF">FSB_LOCUS4676</name>
</gene>
<protein>
    <submittedName>
        <fullName evidence="1">Uncharacterized protein</fullName>
    </submittedName>
</protein>
<dbReference type="AlphaFoldDB" id="A0A2N9EQF6"/>
<name>A0A2N9EQF6_FAGSY</name>
<reference evidence="1" key="1">
    <citation type="submission" date="2018-02" db="EMBL/GenBank/DDBJ databases">
        <authorList>
            <person name="Cohen D.B."/>
            <person name="Kent A.D."/>
        </authorList>
    </citation>
    <scope>NUCLEOTIDE SEQUENCE</scope>
</reference>
<sequence>MAYSSSQNNHNAFNLNAMPSAEPEVWHPYFLSPNGPVTVIDSVMLSDTTATAVAAVVVSISNMGHICMLEIMKFERCTPKLPLCSVAQKQQKKLVKLQQENKGLKNLMDSYANGLVARSTKHDKSTTELQKQYEMLLVEVKELASRSIPLKM</sequence>
<dbReference type="EMBL" id="OIVN01000235">
    <property type="protein sequence ID" value="SPC76794.1"/>
    <property type="molecule type" value="Genomic_DNA"/>
</dbReference>